<accession>A0A8I0PZJ0</accession>
<keyword evidence="1" id="KW-1133">Transmembrane helix</keyword>
<dbReference type="RefSeq" id="WP_193829837.1">
    <property type="nucleotide sequence ID" value="NZ_PKLF01000009.1"/>
</dbReference>
<reference evidence="2" key="1">
    <citation type="submission" date="2017-12" db="EMBL/GenBank/DDBJ databases">
        <title>Genome sequencing and analysis.</title>
        <authorList>
            <person name="Huang Y.-T."/>
        </authorList>
    </citation>
    <scope>NUCLEOTIDE SEQUENCE</scope>
    <source>
        <strain evidence="2">VGH116</strain>
    </source>
</reference>
<gene>
    <name evidence="2" type="ORF">CYG68_11045</name>
</gene>
<evidence type="ECO:0000256" key="1">
    <source>
        <dbReference type="SAM" id="Phobius"/>
    </source>
</evidence>
<evidence type="ECO:0000313" key="2">
    <source>
        <dbReference type="EMBL" id="MBE8612952.1"/>
    </source>
</evidence>
<comment type="caution">
    <text evidence="2">The sequence shown here is derived from an EMBL/GenBank/DDBJ whole genome shotgun (WGS) entry which is preliminary data.</text>
</comment>
<proteinExistence type="predicted"/>
<name>A0A8I0PZJ0_MORMO</name>
<dbReference type="AlphaFoldDB" id="A0A8I0PZJ0"/>
<dbReference type="Proteomes" id="UP000650477">
    <property type="component" value="Unassembled WGS sequence"/>
</dbReference>
<keyword evidence="1" id="KW-0812">Transmembrane</keyword>
<feature type="transmembrane region" description="Helical" evidence="1">
    <location>
        <begin position="54"/>
        <end position="78"/>
    </location>
</feature>
<evidence type="ECO:0008006" key="4">
    <source>
        <dbReference type="Google" id="ProtNLM"/>
    </source>
</evidence>
<dbReference type="EMBL" id="PKLF01000009">
    <property type="protein sequence ID" value="MBE8612952.1"/>
    <property type="molecule type" value="Genomic_DNA"/>
</dbReference>
<evidence type="ECO:0000313" key="3">
    <source>
        <dbReference type="Proteomes" id="UP000650477"/>
    </source>
</evidence>
<organism evidence="2 3">
    <name type="scientific">Morganella morganii</name>
    <name type="common">Proteus morganii</name>
    <dbReference type="NCBI Taxonomy" id="582"/>
    <lineage>
        <taxon>Bacteria</taxon>
        <taxon>Pseudomonadati</taxon>
        <taxon>Pseudomonadota</taxon>
        <taxon>Gammaproteobacteria</taxon>
        <taxon>Enterobacterales</taxon>
        <taxon>Morganellaceae</taxon>
        <taxon>Morganella</taxon>
    </lineage>
</organism>
<protein>
    <recommendedName>
        <fullName evidence="4">DUF3742 family protein</fullName>
    </recommendedName>
</protein>
<sequence length="114" mass="13145">MSDKTTSSRGERWGIKLAHGTKWGIRSVKKLDRYCIEKAKEKSLPVWLGHLPKLMIITSLIIIAFFSLLSFFILFFLYQLSYVITPDTLGGYKVGHYEMDGYHYPDGSIDHNDK</sequence>
<keyword evidence="1" id="KW-0472">Membrane</keyword>